<dbReference type="PANTHER" id="PTHR24198:SF165">
    <property type="entry name" value="ANKYRIN REPEAT-CONTAINING PROTEIN-RELATED"/>
    <property type="match status" value="1"/>
</dbReference>
<dbReference type="InterPro" id="IPR002110">
    <property type="entry name" value="Ankyrin_rpt"/>
</dbReference>
<dbReference type="AlphaFoldDB" id="A0A0C1DH21"/>
<dbReference type="OrthoDB" id="2575953at2"/>
<protein>
    <submittedName>
        <fullName evidence="5">Ankyrin</fullName>
    </submittedName>
</protein>
<evidence type="ECO:0000256" key="1">
    <source>
        <dbReference type="ARBA" id="ARBA00022737"/>
    </source>
</evidence>
<evidence type="ECO:0000313" key="5">
    <source>
        <dbReference type="EMBL" id="KIA96941.1"/>
    </source>
</evidence>
<feature type="repeat" description="ANK" evidence="3">
    <location>
        <begin position="291"/>
        <end position="324"/>
    </location>
</feature>
<keyword evidence="6" id="KW-1185">Reference proteome</keyword>
<feature type="repeat" description="ANK" evidence="3">
    <location>
        <begin position="443"/>
        <end position="476"/>
    </location>
</feature>
<feature type="chain" id="PRO_5002130892" evidence="4">
    <location>
        <begin position="19"/>
        <end position="502"/>
    </location>
</feature>
<keyword evidence="1" id="KW-0677">Repeat</keyword>
<dbReference type="RefSeq" id="WP_039470642.1">
    <property type="nucleotide sequence ID" value="NZ_JSYN01000001.1"/>
</dbReference>
<evidence type="ECO:0000256" key="2">
    <source>
        <dbReference type="ARBA" id="ARBA00023043"/>
    </source>
</evidence>
<feature type="repeat" description="ANK" evidence="3">
    <location>
        <begin position="122"/>
        <end position="156"/>
    </location>
</feature>
<dbReference type="PANTHER" id="PTHR24198">
    <property type="entry name" value="ANKYRIN REPEAT AND PROTEIN KINASE DOMAIN-CONTAINING PROTEIN"/>
    <property type="match status" value="1"/>
</dbReference>
<feature type="signal peptide" evidence="4">
    <location>
        <begin position="1"/>
        <end position="18"/>
    </location>
</feature>
<proteinExistence type="predicted"/>
<evidence type="ECO:0000256" key="4">
    <source>
        <dbReference type="SAM" id="SignalP"/>
    </source>
</evidence>
<keyword evidence="2 3" id="KW-0040">ANK repeat</keyword>
<feature type="repeat" description="ANK" evidence="3">
    <location>
        <begin position="410"/>
        <end position="442"/>
    </location>
</feature>
<dbReference type="PRINTS" id="PR01415">
    <property type="entry name" value="ANKYRIN"/>
</dbReference>
<evidence type="ECO:0000256" key="3">
    <source>
        <dbReference type="PROSITE-ProRule" id="PRU00023"/>
    </source>
</evidence>
<sequence length="502" mass="53522">MKKLLLGLTLFCCVSAQAQKNSLLDQAFWQGKPDVNSVKAEIEKGANPAQLNGSSFDPVVMAINADAPNETIKFLLVQPGNEVTKLTHDGRTYLHWAANRGNDEILSYLLSKGINVGLKDSHGVTALTFAAGSGQPNTKIYDLLLAKGTNLKTDVNGSGANALLLAIASDKDFKLTDYFVSKGLDLKSTDADGLNAFGYVARSGNIEALKALLAKGIPVDQAALITASEGSRRGSNGIEVYQYLESLKIKPTYTNKEGRNVLHALVRKPKQNDIIAHFITAGVDVNQADVDGNTPLMYAAASNRDTAVLALLLPKVKNINQVNTKGLSALAMAVNSNSPAVVAYLLAKGADLKTTDKDGNNLAYYLIQSYSSAEGGRGFAPGAPSKAEEFEGKLKLLQAKGFDLAAAQKNGNTLYHLAVAKGDLGLVKRVQDFKIDVNSPNKEGITPLHKAAMISKDDVMLKYLLSIGAKKEAKTSFDESAFDLASENESLTKGNVSLSFLK</sequence>
<dbReference type="SUPFAM" id="SSF48403">
    <property type="entry name" value="Ankyrin repeat"/>
    <property type="match status" value="2"/>
</dbReference>
<dbReference type="PROSITE" id="PS50297">
    <property type="entry name" value="ANK_REP_REGION"/>
    <property type="match status" value="3"/>
</dbReference>
<dbReference type="Pfam" id="PF13637">
    <property type="entry name" value="Ank_4"/>
    <property type="match status" value="1"/>
</dbReference>
<feature type="repeat" description="ANK" evidence="3">
    <location>
        <begin position="89"/>
        <end position="121"/>
    </location>
</feature>
<dbReference type="Gene3D" id="1.25.40.20">
    <property type="entry name" value="Ankyrin repeat-containing domain"/>
    <property type="match status" value="3"/>
</dbReference>
<gene>
    <name evidence="5" type="ORF">OC25_00600</name>
</gene>
<dbReference type="InterPro" id="IPR036770">
    <property type="entry name" value="Ankyrin_rpt-contain_sf"/>
</dbReference>
<accession>A0A0C1DH21</accession>
<comment type="caution">
    <text evidence="5">The sequence shown here is derived from an EMBL/GenBank/DDBJ whole genome shotgun (WGS) entry which is preliminary data.</text>
</comment>
<feature type="repeat" description="ANK" evidence="3">
    <location>
        <begin position="325"/>
        <end position="357"/>
    </location>
</feature>
<keyword evidence="4" id="KW-0732">Signal</keyword>
<dbReference type="SMART" id="SM00248">
    <property type="entry name" value="ANK"/>
    <property type="match status" value="9"/>
</dbReference>
<organism evidence="5 6">
    <name type="scientific">Pedobacter kyungheensis</name>
    <dbReference type="NCBI Taxonomy" id="1069985"/>
    <lineage>
        <taxon>Bacteria</taxon>
        <taxon>Pseudomonadati</taxon>
        <taxon>Bacteroidota</taxon>
        <taxon>Sphingobacteriia</taxon>
        <taxon>Sphingobacteriales</taxon>
        <taxon>Sphingobacteriaceae</taxon>
        <taxon>Pedobacter</taxon>
    </lineage>
</organism>
<dbReference type="Proteomes" id="UP000031246">
    <property type="component" value="Unassembled WGS sequence"/>
</dbReference>
<dbReference type="Pfam" id="PF12796">
    <property type="entry name" value="Ank_2"/>
    <property type="match status" value="3"/>
</dbReference>
<name>A0A0C1DH21_9SPHI</name>
<dbReference type="PROSITE" id="PS50088">
    <property type="entry name" value="ANK_REPEAT"/>
    <property type="match status" value="6"/>
</dbReference>
<dbReference type="EMBL" id="JSYN01000001">
    <property type="protein sequence ID" value="KIA96941.1"/>
    <property type="molecule type" value="Genomic_DNA"/>
</dbReference>
<evidence type="ECO:0000313" key="6">
    <source>
        <dbReference type="Proteomes" id="UP000031246"/>
    </source>
</evidence>
<reference evidence="5 6" key="1">
    <citation type="submission" date="2014-10" db="EMBL/GenBank/DDBJ databases">
        <title>Pedobacter Kyungheensis.</title>
        <authorList>
            <person name="Anderson B.M."/>
            <person name="Newman J.D."/>
        </authorList>
    </citation>
    <scope>NUCLEOTIDE SEQUENCE [LARGE SCALE GENOMIC DNA]</scope>
    <source>
        <strain evidence="5 6">KACC 16221</strain>
    </source>
</reference>